<proteinExistence type="predicted"/>
<reference evidence="1 4" key="2">
    <citation type="submission" date="2019-12" db="EMBL/GenBank/DDBJ databases">
        <title>Draft genome sequence of Labilibaculum sp. strain 44 isolated from deep waters of Black Sea.</title>
        <authorList>
            <person name="Yadav S."/>
            <person name="Villanueva L."/>
        </authorList>
    </citation>
    <scope>NUCLEOTIDE SEQUENCE [LARGE SCALE GENOMIC DNA]</scope>
    <source>
        <strain evidence="1 4">44</strain>
    </source>
</reference>
<gene>
    <name evidence="2" type="ORF">DWB62_007910</name>
    <name evidence="1" type="ORF">GNY23_07910</name>
</gene>
<organism evidence="1 4">
    <name type="scientific">Labilibaculum euxinus</name>
    <dbReference type="NCBI Taxonomy" id="2686357"/>
    <lineage>
        <taxon>Bacteria</taxon>
        <taxon>Pseudomonadati</taxon>
        <taxon>Bacteroidota</taxon>
        <taxon>Bacteroidia</taxon>
        <taxon>Marinilabiliales</taxon>
        <taxon>Marinifilaceae</taxon>
        <taxon>Labilibaculum</taxon>
    </lineage>
</organism>
<evidence type="ECO:0000313" key="2">
    <source>
        <dbReference type="EMBL" id="MVB06941.1"/>
    </source>
</evidence>
<dbReference type="Proteomes" id="UP000285951">
    <property type="component" value="Unassembled WGS sequence"/>
</dbReference>
<dbReference type="EMBL" id="QTZN02000014">
    <property type="protein sequence ID" value="MVB06941.1"/>
    <property type="molecule type" value="Genomic_DNA"/>
</dbReference>
<evidence type="ECO:0000313" key="4">
    <source>
        <dbReference type="Proteomes" id="UP000462449"/>
    </source>
</evidence>
<dbReference type="EMBL" id="WOTW01000014">
    <property type="protein sequence ID" value="MUP37736.1"/>
    <property type="molecule type" value="Genomic_DNA"/>
</dbReference>
<dbReference type="Proteomes" id="UP000462449">
    <property type="component" value="Unassembled WGS sequence"/>
</dbReference>
<evidence type="ECO:0000313" key="3">
    <source>
        <dbReference type="Proteomes" id="UP000285951"/>
    </source>
</evidence>
<name>A0A7M4D507_9BACT</name>
<dbReference type="RefSeq" id="WP_156195476.1">
    <property type="nucleotide sequence ID" value="NZ_QTZN02000014.1"/>
</dbReference>
<keyword evidence="3" id="KW-1185">Reference proteome</keyword>
<sequence length="73" mass="7852">MLISAGSLFINAMPMEGLMVRLGDVMPPTEGLTLPIRKMKPPLTDGGVRFTGIKAPIETGRMNLVDITLKARA</sequence>
<comment type="caution">
    <text evidence="1">The sequence shown here is derived from an EMBL/GenBank/DDBJ whole genome shotgun (WGS) entry which is preliminary data.</text>
</comment>
<reference evidence="2 3" key="1">
    <citation type="submission" date="2019-11" db="EMBL/GenBank/DDBJ databases">
        <title>Draft genome sequence of Labilibaculum sp. strain SYP isolated from Black Sea.</title>
        <authorList>
            <person name="Yadav S."/>
            <person name="Villanueva L."/>
        </authorList>
    </citation>
    <scope>NUCLEOTIDE SEQUENCE [LARGE SCALE GENOMIC DNA]</scope>
    <source>
        <strain evidence="2 3">44</strain>
    </source>
</reference>
<dbReference type="AlphaFoldDB" id="A0A7M4D507"/>
<protein>
    <submittedName>
        <fullName evidence="1">Uncharacterized protein</fullName>
    </submittedName>
</protein>
<accession>A0A7M4D507</accession>
<evidence type="ECO:0000313" key="1">
    <source>
        <dbReference type="EMBL" id="MUP37736.1"/>
    </source>
</evidence>